<evidence type="ECO:0000313" key="2">
    <source>
        <dbReference type="Proteomes" id="UP000825009"/>
    </source>
</evidence>
<reference evidence="1 2" key="1">
    <citation type="submission" date="2021-07" db="EMBL/GenBank/DDBJ databases">
        <title>A novel Jannaschia species isolated from marine dinoflagellate Ceratoperidinium margalefii.</title>
        <authorList>
            <person name="Jiang Y."/>
            <person name="Li Z."/>
        </authorList>
    </citation>
    <scope>NUCLEOTIDE SEQUENCE [LARGE SCALE GENOMIC DNA]</scope>
    <source>
        <strain evidence="1 2">J12C1-MA-4</strain>
    </source>
</reference>
<organism evidence="1 2">
    <name type="scientific">Gymnodinialimonas ceratoperidinii</name>
    <dbReference type="NCBI Taxonomy" id="2856823"/>
    <lineage>
        <taxon>Bacteria</taxon>
        <taxon>Pseudomonadati</taxon>
        <taxon>Pseudomonadota</taxon>
        <taxon>Alphaproteobacteria</taxon>
        <taxon>Rhodobacterales</taxon>
        <taxon>Paracoccaceae</taxon>
        <taxon>Gymnodinialimonas</taxon>
    </lineage>
</organism>
<dbReference type="KEGG" id="gce:KYE46_02930"/>
<keyword evidence="2" id="KW-1185">Reference proteome</keyword>
<accession>A0A8F6TXF2</accession>
<gene>
    <name evidence="1" type="ORF">KYE46_02930</name>
</gene>
<proteinExistence type="predicted"/>
<dbReference type="AlphaFoldDB" id="A0A8F6TXF2"/>
<dbReference type="Proteomes" id="UP000825009">
    <property type="component" value="Chromosome"/>
</dbReference>
<evidence type="ECO:0000313" key="1">
    <source>
        <dbReference type="EMBL" id="QXT40228.1"/>
    </source>
</evidence>
<name>A0A8F6TXF2_9RHOB</name>
<dbReference type="RefSeq" id="WP_219003342.1">
    <property type="nucleotide sequence ID" value="NZ_CP079194.1"/>
</dbReference>
<sequence>MSINCLSLHRVAYDTAARAFCAEAQYVNASGVQRRRVHWRGPFTAEFQRIAGGLQDAASRLAQVDFPDARV</sequence>
<dbReference type="EMBL" id="CP079194">
    <property type="protein sequence ID" value="QXT40228.1"/>
    <property type="molecule type" value="Genomic_DNA"/>
</dbReference>
<protein>
    <submittedName>
        <fullName evidence="1">Uncharacterized protein</fullName>
    </submittedName>
</protein>